<dbReference type="PANTHER" id="PTHR11599">
    <property type="entry name" value="PROTEASOME SUBUNIT ALPHA/BETA"/>
    <property type="match status" value="1"/>
</dbReference>
<dbReference type="InterPro" id="IPR050115">
    <property type="entry name" value="Proteasome_alpha"/>
</dbReference>
<dbReference type="InterPro" id="IPR029055">
    <property type="entry name" value="Ntn_hydrolases_N"/>
</dbReference>
<proteinExistence type="predicted"/>
<keyword evidence="3" id="KW-1185">Reference proteome</keyword>
<reference evidence="2 3" key="1">
    <citation type="submission" date="2023-02" db="EMBL/GenBank/DDBJ databases">
        <title>LHISI_Scaffold_Assembly.</title>
        <authorList>
            <person name="Stuart O.P."/>
            <person name="Cleave R."/>
            <person name="Magrath M.J.L."/>
            <person name="Mikheyev A.S."/>
        </authorList>
    </citation>
    <scope>NUCLEOTIDE SEQUENCE [LARGE SCALE GENOMIC DNA]</scope>
    <source>
        <strain evidence="2">Daus_M_001</strain>
        <tissue evidence="2">Leg muscle</tissue>
    </source>
</reference>
<protein>
    <submittedName>
        <fullName evidence="2">Uncharacterized protein</fullName>
    </submittedName>
</protein>
<dbReference type="EMBL" id="JARBHB010000014">
    <property type="protein sequence ID" value="KAJ8868619.1"/>
    <property type="molecule type" value="Genomic_DNA"/>
</dbReference>
<organism evidence="2 3">
    <name type="scientific">Dryococelus australis</name>
    <dbReference type="NCBI Taxonomy" id="614101"/>
    <lineage>
        <taxon>Eukaryota</taxon>
        <taxon>Metazoa</taxon>
        <taxon>Ecdysozoa</taxon>
        <taxon>Arthropoda</taxon>
        <taxon>Hexapoda</taxon>
        <taxon>Insecta</taxon>
        <taxon>Pterygota</taxon>
        <taxon>Neoptera</taxon>
        <taxon>Polyneoptera</taxon>
        <taxon>Phasmatodea</taxon>
        <taxon>Verophasmatodea</taxon>
        <taxon>Anareolatae</taxon>
        <taxon>Phasmatidae</taxon>
        <taxon>Eurycanthinae</taxon>
        <taxon>Dryococelus</taxon>
    </lineage>
</organism>
<evidence type="ECO:0000256" key="1">
    <source>
        <dbReference type="ARBA" id="ARBA00022942"/>
    </source>
</evidence>
<evidence type="ECO:0000313" key="2">
    <source>
        <dbReference type="EMBL" id="KAJ8868619.1"/>
    </source>
</evidence>
<gene>
    <name evidence="2" type="ORF">PR048_030158</name>
</gene>
<dbReference type="Proteomes" id="UP001159363">
    <property type="component" value="Chromosome 13"/>
</dbReference>
<dbReference type="Pfam" id="PF00227">
    <property type="entry name" value="Proteasome"/>
    <property type="match status" value="1"/>
</dbReference>
<keyword evidence="1" id="KW-0647">Proteasome</keyword>
<name>A0ABQ9GC14_9NEOP</name>
<dbReference type="InterPro" id="IPR001353">
    <property type="entry name" value="Proteasome_sua/b"/>
</dbReference>
<dbReference type="SUPFAM" id="SSF56235">
    <property type="entry name" value="N-terminal nucleophile aminohydrolases (Ntn hydrolases)"/>
    <property type="match status" value="1"/>
</dbReference>
<sequence length="98" mass="10991">MNWQVSCVQDQGPHVYQTCPSANFFNCKAMAIGSRSQSARTYLEKNFNEFMTSPTEELIKHGLRALRDTLPNEVELSAKVIIGLRISFIGGGKSRLVR</sequence>
<accession>A0ABQ9GC14</accession>
<evidence type="ECO:0000313" key="3">
    <source>
        <dbReference type="Proteomes" id="UP001159363"/>
    </source>
</evidence>
<dbReference type="Gene3D" id="3.60.20.10">
    <property type="entry name" value="Glutamine Phosphoribosylpyrophosphate, subunit 1, domain 1"/>
    <property type="match status" value="1"/>
</dbReference>
<comment type="caution">
    <text evidence="2">The sequence shown here is derived from an EMBL/GenBank/DDBJ whole genome shotgun (WGS) entry which is preliminary data.</text>
</comment>